<dbReference type="PANTHER" id="PTHR10869">
    <property type="entry name" value="PROLYL 4-HYDROXYLASE ALPHA SUBUNIT"/>
    <property type="match status" value="1"/>
</dbReference>
<keyword evidence="6" id="KW-0408">Iron</keyword>
<evidence type="ECO:0000313" key="8">
    <source>
        <dbReference type="EMBL" id="KAB7886742.1"/>
    </source>
</evidence>
<keyword evidence="5" id="KW-0560">Oxidoreductase</keyword>
<dbReference type="InterPro" id="IPR005123">
    <property type="entry name" value="Oxoglu/Fe-dep_dioxygenase_dom"/>
</dbReference>
<keyword evidence="4" id="KW-0223">Dioxygenase</keyword>
<accession>A0A6L4WQK9</accession>
<sequence>MVQISNQIFCKKFLTQMDIKTGILPNPYYDLPFMIIKNFLSEKTCDEITSSMRLNQDICEAEIRKYEAIKNLTGKDTSIRKTNIHKLSPTQTNLYNENFLKHKKDIEKFFNLCITTSTEIQALEYTKGSFYKQHSDDSSVLLKDDEVVGFLPVALERKITSVLFTTNHSDIVSKNNFDGGELIFNYLYDRKGEIVQIKPKAGDMILFFSNPYFTHEVLEVKKGFRVSLVQWHDAIIY</sequence>
<gene>
    <name evidence="9" type="ORF">GBG18_00350</name>
    <name evidence="8" type="ORF">GBG19_11645</name>
</gene>
<evidence type="ECO:0000256" key="1">
    <source>
        <dbReference type="ARBA" id="ARBA00001961"/>
    </source>
</evidence>
<dbReference type="SMART" id="SM00702">
    <property type="entry name" value="P4Hc"/>
    <property type="match status" value="1"/>
</dbReference>
<evidence type="ECO:0000259" key="7">
    <source>
        <dbReference type="PROSITE" id="PS51471"/>
    </source>
</evidence>
<evidence type="ECO:0000256" key="5">
    <source>
        <dbReference type="ARBA" id="ARBA00023002"/>
    </source>
</evidence>
<keyword evidence="2" id="KW-0479">Metal-binding</keyword>
<dbReference type="GO" id="GO:0004656">
    <property type="term" value="F:procollagen-proline 4-dioxygenase activity"/>
    <property type="evidence" value="ECO:0007669"/>
    <property type="project" value="TreeGrafter"/>
</dbReference>
<protein>
    <recommendedName>
        <fullName evidence="7">Fe2OG dioxygenase domain-containing protein</fullName>
    </recommendedName>
</protein>
<evidence type="ECO:0000256" key="6">
    <source>
        <dbReference type="ARBA" id="ARBA00023004"/>
    </source>
</evidence>
<dbReference type="Proteomes" id="UP000461010">
    <property type="component" value="Unassembled WGS sequence"/>
</dbReference>
<keyword evidence="3" id="KW-0847">Vitamin C</keyword>
<evidence type="ECO:0000256" key="3">
    <source>
        <dbReference type="ARBA" id="ARBA00022896"/>
    </source>
</evidence>
<comment type="cofactor">
    <cofactor evidence="1">
        <name>L-ascorbate</name>
        <dbReference type="ChEBI" id="CHEBI:38290"/>
    </cofactor>
</comment>
<evidence type="ECO:0000256" key="4">
    <source>
        <dbReference type="ARBA" id="ARBA00022964"/>
    </source>
</evidence>
<dbReference type="PROSITE" id="PS51471">
    <property type="entry name" value="FE2OG_OXY"/>
    <property type="match status" value="1"/>
</dbReference>
<dbReference type="GO" id="GO:0031418">
    <property type="term" value="F:L-ascorbic acid binding"/>
    <property type="evidence" value="ECO:0007669"/>
    <property type="project" value="UniProtKB-KW"/>
</dbReference>
<dbReference type="GO" id="GO:0005506">
    <property type="term" value="F:iron ion binding"/>
    <property type="evidence" value="ECO:0007669"/>
    <property type="project" value="InterPro"/>
</dbReference>
<dbReference type="InterPro" id="IPR044862">
    <property type="entry name" value="Pro_4_hyd_alph_FE2OG_OXY"/>
</dbReference>
<name>A0A6L4WQK9_9BACT</name>
<feature type="domain" description="Fe2OG dioxygenase" evidence="7">
    <location>
        <begin position="116"/>
        <end position="234"/>
    </location>
</feature>
<evidence type="ECO:0000313" key="10">
    <source>
        <dbReference type="Proteomes" id="UP000461010"/>
    </source>
</evidence>
<evidence type="ECO:0000313" key="9">
    <source>
        <dbReference type="EMBL" id="KAB7892956.1"/>
    </source>
</evidence>
<comment type="caution">
    <text evidence="8">The sequence shown here is derived from an EMBL/GenBank/DDBJ whole genome shotgun (WGS) entry which is preliminary data.</text>
</comment>
<dbReference type="EMBL" id="WFKK01000038">
    <property type="protein sequence ID" value="KAB7886742.1"/>
    <property type="molecule type" value="Genomic_DNA"/>
</dbReference>
<dbReference type="RefSeq" id="WP_152187342.1">
    <property type="nucleotide sequence ID" value="NZ_WFKI01000029.1"/>
</dbReference>
<evidence type="ECO:0000256" key="2">
    <source>
        <dbReference type="ARBA" id="ARBA00022723"/>
    </source>
</evidence>
<keyword evidence="10" id="KW-1185">Reference proteome</keyword>
<evidence type="ECO:0000313" key="11">
    <source>
        <dbReference type="Proteomes" id="UP000472839"/>
    </source>
</evidence>
<reference evidence="10 11" key="1">
    <citation type="submission" date="2019-10" db="EMBL/GenBank/DDBJ databases">
        <title>Poseidonibacter ostreae sp. nov., isolated from the gut of the Ostrea denselamellosa.</title>
        <authorList>
            <person name="Choi A."/>
        </authorList>
    </citation>
    <scope>NUCLEOTIDE SEQUENCE [LARGE SCALE GENOMIC DNA]</scope>
    <source>
        <strain evidence="8 11">SJOD-M-33</strain>
        <strain evidence="9 10">SJOD-M-5</strain>
    </source>
</reference>
<proteinExistence type="predicted"/>
<dbReference type="Pfam" id="PF13640">
    <property type="entry name" value="2OG-FeII_Oxy_3"/>
    <property type="match status" value="1"/>
</dbReference>
<dbReference type="PANTHER" id="PTHR10869:SF246">
    <property type="entry name" value="TRANSMEMBRANE PROLYL 4-HYDROXYLASE"/>
    <property type="match status" value="1"/>
</dbReference>
<dbReference type="Proteomes" id="UP000472839">
    <property type="component" value="Unassembled WGS sequence"/>
</dbReference>
<dbReference type="EMBL" id="WFKJ01000001">
    <property type="protein sequence ID" value="KAB7892956.1"/>
    <property type="molecule type" value="Genomic_DNA"/>
</dbReference>
<dbReference type="AlphaFoldDB" id="A0A6L4WQK9"/>
<dbReference type="Gene3D" id="2.60.120.620">
    <property type="entry name" value="q2cbj1_9rhob like domain"/>
    <property type="match status" value="1"/>
</dbReference>
<dbReference type="InterPro" id="IPR006620">
    <property type="entry name" value="Pro_4_hyd_alph"/>
</dbReference>
<organism evidence="8 11">
    <name type="scientific">Poseidonibacter ostreae</name>
    <dbReference type="NCBI Taxonomy" id="2654171"/>
    <lineage>
        <taxon>Bacteria</taxon>
        <taxon>Pseudomonadati</taxon>
        <taxon>Campylobacterota</taxon>
        <taxon>Epsilonproteobacteria</taxon>
        <taxon>Campylobacterales</taxon>
        <taxon>Arcobacteraceae</taxon>
        <taxon>Poseidonibacter</taxon>
    </lineage>
</organism>
<dbReference type="InterPro" id="IPR045054">
    <property type="entry name" value="P4HA-like"/>
</dbReference>